<accession>A0A8J7FG81</accession>
<keyword evidence="1" id="KW-1133">Transmembrane helix</keyword>
<feature type="transmembrane region" description="Helical" evidence="1">
    <location>
        <begin position="42"/>
        <end position="64"/>
    </location>
</feature>
<keyword evidence="1" id="KW-0472">Membrane</keyword>
<dbReference type="InterPro" id="IPR007059">
    <property type="entry name" value="DmsC"/>
</dbReference>
<feature type="transmembrane region" description="Helical" evidence="1">
    <location>
        <begin position="273"/>
        <end position="292"/>
    </location>
</feature>
<evidence type="ECO:0000256" key="1">
    <source>
        <dbReference type="SAM" id="Phobius"/>
    </source>
</evidence>
<dbReference type="GO" id="GO:0009390">
    <property type="term" value="C:dimethyl sulfoxide reductase complex"/>
    <property type="evidence" value="ECO:0007669"/>
    <property type="project" value="TreeGrafter"/>
</dbReference>
<feature type="transmembrane region" description="Helical" evidence="1">
    <location>
        <begin position="116"/>
        <end position="138"/>
    </location>
</feature>
<keyword evidence="1" id="KW-0812">Transmembrane</keyword>
<dbReference type="GO" id="GO:0005886">
    <property type="term" value="C:plasma membrane"/>
    <property type="evidence" value="ECO:0007669"/>
    <property type="project" value="TreeGrafter"/>
</dbReference>
<protein>
    <submittedName>
        <fullName evidence="2">Dimethyl sulfoxide reductase anchor subunit</fullName>
    </submittedName>
</protein>
<gene>
    <name evidence="2" type="ORF">IOQ59_19900</name>
</gene>
<dbReference type="RefSeq" id="WP_193955227.1">
    <property type="nucleotide sequence ID" value="NZ_JADEYS010000029.1"/>
</dbReference>
<proteinExistence type="predicted"/>
<dbReference type="PANTHER" id="PTHR38095">
    <property type="entry name" value="ANAEROBIC DIMETHYL SULFOXIDE REDUCTASE CHAIN YNFH"/>
    <property type="match status" value="1"/>
</dbReference>
<name>A0A8J7FG81_9GAMM</name>
<dbReference type="Proteomes" id="UP000640333">
    <property type="component" value="Unassembled WGS sequence"/>
</dbReference>
<feature type="transmembrane region" description="Helical" evidence="1">
    <location>
        <begin position="150"/>
        <end position="168"/>
    </location>
</feature>
<sequence>MHPAFSVLVFTVMSGAGYGLITLMILGHLFGLPQLQDSTVLLTGGGLAFALISGGLLSSTLHLANPKNAWRSFSRFKTSWLSREAVFAVLFYPFLLGYLANIWANGTEVTGIAQLAGFGAAALAMVTLFCTSMIYASLKTIRQWNSSLTPVNYIALGLMSGSLLLAAVQSAVTGDLSSTLHTIAMGLVVLGAVVKVIYLFWIGKPAGSTINTATGFTQASVRLLDQGHTSNGFLNNEFGYTVEANKLVRLRVLMVAIAFVLPFLLLLTSSAGLLVLAAILTIIGLLVERWLFFAEARHVVRLFHGDQRV</sequence>
<feature type="transmembrane region" description="Helical" evidence="1">
    <location>
        <begin position="250"/>
        <end position="267"/>
    </location>
</feature>
<dbReference type="GO" id="GO:0019645">
    <property type="term" value="P:anaerobic electron transport chain"/>
    <property type="evidence" value="ECO:0007669"/>
    <property type="project" value="InterPro"/>
</dbReference>
<reference evidence="2" key="1">
    <citation type="submission" date="2020-10" db="EMBL/GenBank/DDBJ databases">
        <title>Bacterium isolated from coastal waters sediment.</title>
        <authorList>
            <person name="Chen R.-J."/>
            <person name="Lu D.-C."/>
            <person name="Zhu K.-L."/>
            <person name="Du Z.-J."/>
        </authorList>
    </citation>
    <scope>NUCLEOTIDE SEQUENCE</scope>
    <source>
        <strain evidence="2">N1Y112</strain>
    </source>
</reference>
<feature type="transmembrane region" description="Helical" evidence="1">
    <location>
        <begin position="7"/>
        <end position="30"/>
    </location>
</feature>
<dbReference type="PANTHER" id="PTHR38095:SF1">
    <property type="entry name" value="ANAEROBIC DIMETHYL SULFOXIDE REDUCTASE CHAIN YNFH"/>
    <property type="match status" value="1"/>
</dbReference>
<dbReference type="GO" id="GO:0009389">
    <property type="term" value="F:dimethyl sulfoxide reductase activity"/>
    <property type="evidence" value="ECO:0007669"/>
    <property type="project" value="TreeGrafter"/>
</dbReference>
<keyword evidence="3" id="KW-1185">Reference proteome</keyword>
<comment type="caution">
    <text evidence="2">The sequence shown here is derived from an EMBL/GenBank/DDBJ whole genome shotgun (WGS) entry which is preliminary data.</text>
</comment>
<feature type="transmembrane region" description="Helical" evidence="1">
    <location>
        <begin position="180"/>
        <end position="201"/>
    </location>
</feature>
<dbReference type="Pfam" id="PF04976">
    <property type="entry name" value="DmsC"/>
    <property type="match status" value="1"/>
</dbReference>
<feature type="transmembrane region" description="Helical" evidence="1">
    <location>
        <begin position="85"/>
        <end position="104"/>
    </location>
</feature>
<evidence type="ECO:0000313" key="2">
    <source>
        <dbReference type="EMBL" id="MBE9399532.1"/>
    </source>
</evidence>
<organism evidence="2 3">
    <name type="scientific">Pontibacterium sinense</name>
    <dbReference type="NCBI Taxonomy" id="2781979"/>
    <lineage>
        <taxon>Bacteria</taxon>
        <taxon>Pseudomonadati</taxon>
        <taxon>Pseudomonadota</taxon>
        <taxon>Gammaproteobacteria</taxon>
        <taxon>Oceanospirillales</taxon>
        <taxon>Oceanospirillaceae</taxon>
        <taxon>Pontibacterium</taxon>
    </lineage>
</organism>
<dbReference type="AlphaFoldDB" id="A0A8J7FG81"/>
<evidence type="ECO:0000313" key="3">
    <source>
        <dbReference type="Proteomes" id="UP000640333"/>
    </source>
</evidence>
<dbReference type="EMBL" id="JADEYS010000029">
    <property type="protein sequence ID" value="MBE9399532.1"/>
    <property type="molecule type" value="Genomic_DNA"/>
</dbReference>